<evidence type="ECO:0000256" key="2">
    <source>
        <dbReference type="ARBA" id="ARBA00022576"/>
    </source>
</evidence>
<dbReference type="EMBL" id="AKWZ02000010">
    <property type="protein sequence ID" value="EPG73127.1"/>
    <property type="molecule type" value="Genomic_DNA"/>
</dbReference>
<protein>
    <submittedName>
        <fullName evidence="6">Aminotransferase, class I/II</fullName>
        <ecNumber evidence="6">2.6.1.-</ecNumber>
    </submittedName>
</protein>
<dbReference type="SUPFAM" id="SSF53383">
    <property type="entry name" value="PLP-dependent transferases"/>
    <property type="match status" value="1"/>
</dbReference>
<organism evidence="6 7">
    <name type="scientific">Leptospira fainei serovar Hurstbridge str. BUT 6</name>
    <dbReference type="NCBI Taxonomy" id="1193011"/>
    <lineage>
        <taxon>Bacteria</taxon>
        <taxon>Pseudomonadati</taxon>
        <taxon>Spirochaetota</taxon>
        <taxon>Spirochaetia</taxon>
        <taxon>Leptospirales</taxon>
        <taxon>Leptospiraceae</taxon>
        <taxon>Leptospira</taxon>
    </lineage>
</organism>
<dbReference type="InterPro" id="IPR015421">
    <property type="entry name" value="PyrdxlP-dep_Trfase_major"/>
</dbReference>
<evidence type="ECO:0000256" key="1">
    <source>
        <dbReference type="ARBA" id="ARBA00001933"/>
    </source>
</evidence>
<accession>S3VYC0</accession>
<evidence type="ECO:0000313" key="6">
    <source>
        <dbReference type="EMBL" id="EPG73127.1"/>
    </source>
</evidence>
<reference evidence="6" key="1">
    <citation type="submission" date="2013-04" db="EMBL/GenBank/DDBJ databases">
        <authorList>
            <person name="Harkins D.M."/>
            <person name="Durkin A.S."/>
            <person name="Selengut J.D."/>
            <person name="Sanka R."/>
            <person name="DePew J."/>
            <person name="Purushe J."/>
            <person name="Ahmed A."/>
            <person name="van der Linden H."/>
            <person name="Goris M.G.A."/>
            <person name="Hartskeerl R.A."/>
            <person name="Vinetz J.M."/>
            <person name="Sutton G.G."/>
            <person name="Nelson W.C."/>
            <person name="Fouts D.E."/>
        </authorList>
    </citation>
    <scope>NUCLEOTIDE SEQUENCE [LARGE SCALE GENOMIC DNA]</scope>
    <source>
        <strain evidence="6">BUT 6</strain>
    </source>
</reference>
<dbReference type="InterPro" id="IPR050859">
    <property type="entry name" value="Class-I_PLP-dep_aminotransf"/>
</dbReference>
<dbReference type="AlphaFoldDB" id="S3VYC0"/>
<dbReference type="PANTHER" id="PTHR42790:SF4">
    <property type="entry name" value="VALINE--PYRUVATE AMINOTRANSFERASE"/>
    <property type="match status" value="1"/>
</dbReference>
<dbReference type="GO" id="GO:0005829">
    <property type="term" value="C:cytosol"/>
    <property type="evidence" value="ECO:0007669"/>
    <property type="project" value="TreeGrafter"/>
</dbReference>
<dbReference type="EC" id="2.6.1.-" evidence="6"/>
<dbReference type="CDD" id="cd00609">
    <property type="entry name" value="AAT_like"/>
    <property type="match status" value="1"/>
</dbReference>
<dbReference type="STRING" id="1193011.LEP1GSC058_3231"/>
<dbReference type="GO" id="GO:1901605">
    <property type="term" value="P:alpha-amino acid metabolic process"/>
    <property type="evidence" value="ECO:0007669"/>
    <property type="project" value="TreeGrafter"/>
</dbReference>
<dbReference type="Pfam" id="PF00155">
    <property type="entry name" value="Aminotran_1_2"/>
    <property type="match status" value="1"/>
</dbReference>
<dbReference type="Gene3D" id="3.40.640.10">
    <property type="entry name" value="Type I PLP-dependent aspartate aminotransferase-like (Major domain)"/>
    <property type="match status" value="1"/>
</dbReference>
<evidence type="ECO:0000256" key="3">
    <source>
        <dbReference type="ARBA" id="ARBA00022679"/>
    </source>
</evidence>
<sequence>MDRKFYTSKFGAKFRLQTGIGQLMEDLGNPGPGVSMLGGGSPALIPEVEEAWKEILSKLTSSGSWESILGKYESPSGKEETLEAFAELLQKESGMKISKEEIAITNGSQNAFYLLLNFFSGTFPDGSKRKALFPTVPEYIGYIDQPIEENSIHSLPAIYRETGIDSFRYELDEESLSKLQESNDPLGCTVLSRPTNPTGRVATEEEVEKLLSFSRKKNIPLLLDNAYGFPFPGIIYGPGKWFHGEGLIQGFSLSKIGLPGVRTGFVLADREIIASLNKANAVLNLTSGSLGQYVGLEFLKSGVWHSLSKNVVLPYYAKKRSLALTTIRQEWAGKFDYRIHESEGAFFLWVRVKGLAKSLTELYPILKQEGVIIVPGRYFFPVGGPVDSSSEECARISFARDDGELQEGLRKISNVFQKFTK</sequence>
<dbReference type="RefSeq" id="WP_016549617.1">
    <property type="nucleotide sequence ID" value="NZ_AKWZ02000010.1"/>
</dbReference>
<dbReference type="InterPro" id="IPR004839">
    <property type="entry name" value="Aminotransferase_I/II_large"/>
</dbReference>
<evidence type="ECO:0000259" key="5">
    <source>
        <dbReference type="Pfam" id="PF00155"/>
    </source>
</evidence>
<keyword evidence="4" id="KW-0663">Pyridoxal phosphate</keyword>
<evidence type="ECO:0000256" key="4">
    <source>
        <dbReference type="ARBA" id="ARBA00022898"/>
    </source>
</evidence>
<evidence type="ECO:0000313" key="7">
    <source>
        <dbReference type="Proteomes" id="UP000014540"/>
    </source>
</evidence>
<keyword evidence="3 6" id="KW-0808">Transferase</keyword>
<keyword evidence="2 6" id="KW-0032">Aminotransferase</keyword>
<name>S3VYC0_9LEPT</name>
<gene>
    <name evidence="6" type="ORF">LEP1GSC058_3231</name>
</gene>
<comment type="caution">
    <text evidence="6">The sequence shown here is derived from an EMBL/GenBank/DDBJ whole genome shotgun (WGS) entry which is preliminary data.</text>
</comment>
<dbReference type="OrthoDB" id="5889947at2"/>
<dbReference type="GO" id="GO:0009042">
    <property type="term" value="F:valine-pyruvate transaminase activity"/>
    <property type="evidence" value="ECO:0007669"/>
    <property type="project" value="TreeGrafter"/>
</dbReference>
<proteinExistence type="predicted"/>
<comment type="cofactor">
    <cofactor evidence="1">
        <name>pyridoxal 5'-phosphate</name>
        <dbReference type="ChEBI" id="CHEBI:597326"/>
    </cofactor>
</comment>
<keyword evidence="7" id="KW-1185">Reference proteome</keyword>
<dbReference type="Proteomes" id="UP000014540">
    <property type="component" value="Unassembled WGS sequence"/>
</dbReference>
<dbReference type="PANTHER" id="PTHR42790">
    <property type="entry name" value="AMINOTRANSFERASE"/>
    <property type="match status" value="1"/>
</dbReference>
<feature type="domain" description="Aminotransferase class I/classII large" evidence="5">
    <location>
        <begin position="70"/>
        <end position="412"/>
    </location>
</feature>
<dbReference type="InterPro" id="IPR015424">
    <property type="entry name" value="PyrdxlP-dep_Trfase"/>
</dbReference>
<dbReference type="GO" id="GO:0030170">
    <property type="term" value="F:pyridoxal phosphate binding"/>
    <property type="evidence" value="ECO:0007669"/>
    <property type="project" value="InterPro"/>
</dbReference>